<evidence type="ECO:0000313" key="2">
    <source>
        <dbReference type="EMBL" id="GFH85731.1"/>
    </source>
</evidence>
<reference evidence="3 6" key="1">
    <citation type="submission" date="2018-09" db="EMBL/GenBank/DDBJ databases">
        <title>Murine metabolic-syndrome-specific gut microbial biobank.</title>
        <authorList>
            <person name="Liu C."/>
        </authorList>
    </citation>
    <scope>NUCLEOTIDE SEQUENCE [LARGE SCALE GENOMIC DNA]</scope>
    <source>
        <strain evidence="3 6">0.1X-D8-26</strain>
    </source>
</reference>
<dbReference type="RefSeq" id="WP_024986838.1">
    <property type="nucleotide sequence ID" value="NZ_BLLS01000018.1"/>
</dbReference>
<dbReference type="AlphaFoldDB" id="A0A3L7Z6R3"/>
<dbReference type="Proteomes" id="UP000491181">
    <property type="component" value="Unassembled WGS sequence"/>
</dbReference>
<reference evidence="5 8" key="3">
    <citation type="submission" date="2019-04" db="EMBL/GenBank/DDBJ databases">
        <title>Microbes associate with the intestines of laboratory mice.</title>
        <authorList>
            <person name="Navarre W."/>
            <person name="Wong E."/>
            <person name="Huang K."/>
            <person name="Tropini C."/>
            <person name="Ng K."/>
            <person name="Yu B."/>
        </authorList>
    </citation>
    <scope>NUCLEOTIDE SEQUENCE [LARGE SCALE GENOMIC DNA]</scope>
    <source>
        <strain evidence="5 8">NM70_E10</strain>
    </source>
</reference>
<dbReference type="EMBL" id="SPPV01000023">
    <property type="protein sequence ID" value="TFU49162.1"/>
    <property type="molecule type" value="Genomic_DNA"/>
</dbReference>
<gene>
    <name evidence="3" type="ORF">D7Y07_08350</name>
    <name evidence="4" type="ORF">E4T97_11735</name>
    <name evidence="5" type="ORF">E5356_07050</name>
    <name evidence="2" type="ORF">IMSAGC001_01135</name>
</gene>
<evidence type="ECO:0008006" key="10">
    <source>
        <dbReference type="Google" id="ProtNLM"/>
    </source>
</evidence>
<protein>
    <recommendedName>
        <fullName evidence="10">Outer membrane protein beta-barrel domain-containing protein</fullName>
    </recommendedName>
</protein>
<dbReference type="Proteomes" id="UP000305751">
    <property type="component" value="Unassembled WGS sequence"/>
</dbReference>
<accession>A0A3L7Z6R3</accession>
<keyword evidence="8" id="KW-1185">Reference proteome</keyword>
<feature type="chain" id="PRO_5044594540" description="Outer membrane protein beta-barrel domain-containing protein" evidence="1">
    <location>
        <begin position="21"/>
        <end position="238"/>
    </location>
</feature>
<dbReference type="EMBL" id="BLLS01000018">
    <property type="protein sequence ID" value="GFH85731.1"/>
    <property type="molecule type" value="Genomic_DNA"/>
</dbReference>
<evidence type="ECO:0000313" key="7">
    <source>
        <dbReference type="Proteomes" id="UP000298073"/>
    </source>
</evidence>
<keyword evidence="1" id="KW-0732">Signal</keyword>
<evidence type="ECO:0000313" key="3">
    <source>
        <dbReference type="EMBL" id="RLT80475.1"/>
    </source>
</evidence>
<dbReference type="Proteomes" id="UP000267159">
    <property type="component" value="Unassembled WGS sequence"/>
</dbReference>
<evidence type="ECO:0000313" key="9">
    <source>
        <dbReference type="Proteomes" id="UP000491181"/>
    </source>
</evidence>
<dbReference type="EMBL" id="SRZA01000014">
    <property type="protein sequence ID" value="TGY06345.1"/>
    <property type="molecule type" value="Genomic_DNA"/>
</dbReference>
<dbReference type="OrthoDB" id="1014848at2"/>
<comment type="caution">
    <text evidence="3">The sequence shown here is derived from an EMBL/GenBank/DDBJ whole genome shotgun (WGS) entry which is preliminary data.</text>
</comment>
<dbReference type="EMBL" id="RAZM01000019">
    <property type="protein sequence ID" value="RLT80475.1"/>
    <property type="molecule type" value="Genomic_DNA"/>
</dbReference>
<dbReference type="STRING" id="1235814.GCA_000613385_03502"/>
<dbReference type="Proteomes" id="UP000298073">
    <property type="component" value="Unassembled WGS sequence"/>
</dbReference>
<dbReference type="GeneID" id="93047186"/>
<organism evidence="3 6">
    <name type="scientific">Bacteroides acidifaciens</name>
    <dbReference type="NCBI Taxonomy" id="85831"/>
    <lineage>
        <taxon>Bacteria</taxon>
        <taxon>Pseudomonadati</taxon>
        <taxon>Bacteroidota</taxon>
        <taxon>Bacteroidia</taxon>
        <taxon>Bacteroidales</taxon>
        <taxon>Bacteroidaceae</taxon>
        <taxon>Bacteroides</taxon>
    </lineage>
</organism>
<evidence type="ECO:0000313" key="8">
    <source>
        <dbReference type="Proteomes" id="UP000305751"/>
    </source>
</evidence>
<evidence type="ECO:0000313" key="5">
    <source>
        <dbReference type="EMBL" id="TGY06345.1"/>
    </source>
</evidence>
<sequence>MRKLLLLLTLLLSISTYVAAQNYTEVVYLKNGSVIKGVIIEQVPNVSLKIKTSDGSLIICQMNDVEKITKEERYTRDYRKDANNRKAARNTLKGYKGFIDFGYIADLSDYDANKVEISTSHGYQFNNYFYLGGGVAADFYTDADLIAVPIFVDFRANFINKKVTPFADIKTGYSVGDVEGLYVSTGIGVRFSLKGKKALNLKLEYNYQQYDYYYSGYYISYDDTADLEGLGFKVGFEF</sequence>
<evidence type="ECO:0000256" key="1">
    <source>
        <dbReference type="SAM" id="SignalP"/>
    </source>
</evidence>
<reference evidence="2 9" key="4">
    <citation type="journal article" date="2020" name="Microbiome">
        <title>Single-cell genomics of uncultured bacteria reveals dietary fiber responders in the mouse gut microbiota.</title>
        <authorList>
            <person name="Chijiiwa R."/>
            <person name="Hosokawa M."/>
            <person name="Kogawa M."/>
            <person name="Nishikawa Y."/>
            <person name="Ide K."/>
            <person name="Sakanashi C."/>
            <person name="Takahashi K."/>
            <person name="Takeyama H."/>
        </authorList>
    </citation>
    <scope>NUCLEOTIDE SEQUENCE [LARGE SCALE GENOMIC DNA]</scope>
    <source>
        <strain evidence="2">IMSAGC_001</strain>
    </source>
</reference>
<feature type="signal peptide" evidence="1">
    <location>
        <begin position="1"/>
        <end position="20"/>
    </location>
</feature>
<evidence type="ECO:0000313" key="6">
    <source>
        <dbReference type="Proteomes" id="UP000267159"/>
    </source>
</evidence>
<name>A0A3L7Z6R3_9BACE</name>
<evidence type="ECO:0000313" key="4">
    <source>
        <dbReference type="EMBL" id="TFU49162.1"/>
    </source>
</evidence>
<proteinExistence type="predicted"/>
<reference evidence="4 7" key="2">
    <citation type="submission" date="2019-03" db="EMBL/GenBank/DDBJ databases">
        <title>Diversity of the mouse oral microbiome.</title>
        <authorList>
            <person name="Joseph S."/>
            <person name="Aduse-Opoku J."/>
            <person name="Curtis M."/>
            <person name="Wade W."/>
            <person name="Hashim A."/>
        </authorList>
    </citation>
    <scope>NUCLEOTIDE SEQUENCE [LARGE SCALE GENOMIC DNA]</scope>
    <source>
        <strain evidence="4 7">P2318</strain>
    </source>
</reference>